<dbReference type="GO" id="GO:0000981">
    <property type="term" value="F:DNA-binding transcription factor activity, RNA polymerase II-specific"/>
    <property type="evidence" value="ECO:0007669"/>
    <property type="project" value="InterPro"/>
</dbReference>
<dbReference type="InterPro" id="IPR001138">
    <property type="entry name" value="Zn2Cys6_DnaBD"/>
</dbReference>
<dbReference type="OrthoDB" id="39175at2759"/>
<feature type="domain" description="Zn(2)-C6 fungal-type" evidence="4">
    <location>
        <begin position="22"/>
        <end position="58"/>
    </location>
</feature>
<organism evidence="5 6">
    <name type="scientific">Mycena venus</name>
    <dbReference type="NCBI Taxonomy" id="2733690"/>
    <lineage>
        <taxon>Eukaryota</taxon>
        <taxon>Fungi</taxon>
        <taxon>Dikarya</taxon>
        <taxon>Basidiomycota</taxon>
        <taxon>Agaricomycotina</taxon>
        <taxon>Agaricomycetes</taxon>
        <taxon>Agaricomycetidae</taxon>
        <taxon>Agaricales</taxon>
        <taxon>Marasmiineae</taxon>
        <taxon>Mycenaceae</taxon>
        <taxon>Mycena</taxon>
    </lineage>
</organism>
<dbReference type="GO" id="GO:0006351">
    <property type="term" value="P:DNA-templated transcription"/>
    <property type="evidence" value="ECO:0007669"/>
    <property type="project" value="InterPro"/>
</dbReference>
<dbReference type="AlphaFoldDB" id="A0A8H7D8L7"/>
<comment type="caution">
    <text evidence="5">The sequence shown here is derived from an EMBL/GenBank/DDBJ whole genome shotgun (WGS) entry which is preliminary data.</text>
</comment>
<feature type="region of interest" description="Disordered" evidence="3">
    <location>
        <begin position="107"/>
        <end position="141"/>
    </location>
</feature>
<evidence type="ECO:0000256" key="1">
    <source>
        <dbReference type="ARBA" id="ARBA00022723"/>
    </source>
</evidence>
<dbReference type="Pfam" id="PF00172">
    <property type="entry name" value="Zn_clus"/>
    <property type="match status" value="1"/>
</dbReference>
<dbReference type="SUPFAM" id="SSF57701">
    <property type="entry name" value="Zn2/Cys6 DNA-binding domain"/>
    <property type="match status" value="1"/>
</dbReference>
<dbReference type="InterPro" id="IPR050987">
    <property type="entry name" value="AtrR-like"/>
</dbReference>
<dbReference type="PROSITE" id="PS00463">
    <property type="entry name" value="ZN2_CY6_FUNGAL_1"/>
    <property type="match status" value="1"/>
</dbReference>
<accession>A0A8H7D8L7</accession>
<proteinExistence type="predicted"/>
<evidence type="ECO:0000256" key="2">
    <source>
        <dbReference type="ARBA" id="ARBA00023242"/>
    </source>
</evidence>
<name>A0A8H7D8L7_9AGAR</name>
<dbReference type="SMART" id="SM00906">
    <property type="entry name" value="Fungal_trans"/>
    <property type="match status" value="1"/>
</dbReference>
<gene>
    <name evidence="5" type="ORF">MVEN_00410300</name>
</gene>
<dbReference type="PROSITE" id="PS50048">
    <property type="entry name" value="ZN2_CY6_FUNGAL_2"/>
    <property type="match status" value="1"/>
</dbReference>
<dbReference type="InterPro" id="IPR007219">
    <property type="entry name" value="XnlR_reg_dom"/>
</dbReference>
<sequence>MSDDEEYYYGSGFTRQRRTLRSCDFCRQRKIRCQRPPSAEDDDSPCSSCLKFGTHCTFTHPVGKRGPKNRLVEDLRREIASLQAQLRSRSLGLCRLCAQPLGTQAQDDKNVFHHSTPESDTTASSESREPPDEEDAPTDELSTRFNQFSLQSIKTSYFGSAFALPGNSIATKAGHEGRPLPRSRRPAYWEMSPWEKEAYDIRSQYETRPNYVFPDRDLIDSLVALYFANFHVTTPILHRPSFERAVAEGLYVRDMAFGGLLLSVLALASRYSSDPRVLIDGNPLSAGWRFQNQVRVLRRLFEPTIHEIQIYCLMSYYALGGSVPQVAWVYIGLGMRFLQQRGEYARKPAGQRPGSEDELWKRAFWSFAVLERMLCLILGRPMCLHVENYDIDFPVEVDDEYWDQGPELKQPAGVPSRLSYFVHHLRLCEIVGDAVRKLYGSKKSKLMLGWDGPQWEQRMAAELDSDMNNFFRFNPGPSSVGSCKPATGRVLRPICHSSSDLQLYSDRSQNVACYPINPVDVFIQIHRPFIHKATGGLASPSLSICCKAARTVIHIADTWVSKLQRIPMPSLIVCPFSDSILS</sequence>
<dbReference type="EMBL" id="JACAZI010000003">
    <property type="protein sequence ID" value="KAF7365380.1"/>
    <property type="molecule type" value="Genomic_DNA"/>
</dbReference>
<dbReference type="Pfam" id="PF04082">
    <property type="entry name" value="Fungal_trans"/>
    <property type="match status" value="1"/>
</dbReference>
<keyword evidence="2" id="KW-0539">Nucleus</keyword>
<evidence type="ECO:0000313" key="6">
    <source>
        <dbReference type="Proteomes" id="UP000620124"/>
    </source>
</evidence>
<dbReference type="CDD" id="cd12148">
    <property type="entry name" value="fungal_TF_MHR"/>
    <property type="match status" value="1"/>
</dbReference>
<dbReference type="Gene3D" id="4.10.240.10">
    <property type="entry name" value="Zn(2)-C6 fungal-type DNA-binding domain"/>
    <property type="match status" value="1"/>
</dbReference>
<dbReference type="SMART" id="SM00066">
    <property type="entry name" value="GAL4"/>
    <property type="match status" value="1"/>
</dbReference>
<dbReference type="GO" id="GO:0008270">
    <property type="term" value="F:zinc ion binding"/>
    <property type="evidence" value="ECO:0007669"/>
    <property type="project" value="InterPro"/>
</dbReference>
<feature type="compositionally biased region" description="Basic and acidic residues" evidence="3">
    <location>
        <begin position="107"/>
        <end position="117"/>
    </location>
</feature>
<evidence type="ECO:0000259" key="4">
    <source>
        <dbReference type="PROSITE" id="PS50048"/>
    </source>
</evidence>
<dbReference type="GO" id="GO:0003677">
    <property type="term" value="F:DNA binding"/>
    <property type="evidence" value="ECO:0007669"/>
    <property type="project" value="InterPro"/>
</dbReference>
<dbReference type="PANTHER" id="PTHR46910">
    <property type="entry name" value="TRANSCRIPTION FACTOR PDR1"/>
    <property type="match status" value="1"/>
</dbReference>
<dbReference type="PANTHER" id="PTHR46910:SF1">
    <property type="entry name" value="MISCELLANEOUS ZN(II)2CYS6 TRANSCRIPTION FACTOR (EUROFUNG)-RELATED"/>
    <property type="match status" value="1"/>
</dbReference>
<evidence type="ECO:0000256" key="3">
    <source>
        <dbReference type="SAM" id="MobiDB-lite"/>
    </source>
</evidence>
<dbReference type="InterPro" id="IPR036864">
    <property type="entry name" value="Zn2-C6_fun-type_DNA-bd_sf"/>
</dbReference>
<protein>
    <submittedName>
        <fullName evidence="5">Fungal-trans domain-containing protein</fullName>
    </submittedName>
</protein>
<keyword evidence="6" id="KW-1185">Reference proteome</keyword>
<dbReference type="Proteomes" id="UP000620124">
    <property type="component" value="Unassembled WGS sequence"/>
</dbReference>
<keyword evidence="1" id="KW-0479">Metal-binding</keyword>
<reference evidence="5" key="1">
    <citation type="submission" date="2020-05" db="EMBL/GenBank/DDBJ databases">
        <title>Mycena genomes resolve the evolution of fungal bioluminescence.</title>
        <authorList>
            <person name="Tsai I.J."/>
        </authorList>
    </citation>
    <scope>NUCLEOTIDE SEQUENCE</scope>
    <source>
        <strain evidence="5">CCC161011</strain>
    </source>
</reference>
<evidence type="ECO:0000313" key="5">
    <source>
        <dbReference type="EMBL" id="KAF7365380.1"/>
    </source>
</evidence>
<dbReference type="CDD" id="cd00067">
    <property type="entry name" value="GAL4"/>
    <property type="match status" value="1"/>
</dbReference>